<reference evidence="1 2" key="1">
    <citation type="journal article" date="2016" name="Mol. Biol. Evol.">
        <title>Comparative Genomics of Early-Diverging Mushroom-Forming Fungi Provides Insights into the Origins of Lignocellulose Decay Capabilities.</title>
        <authorList>
            <person name="Nagy L.G."/>
            <person name="Riley R."/>
            <person name="Tritt A."/>
            <person name="Adam C."/>
            <person name="Daum C."/>
            <person name="Floudas D."/>
            <person name="Sun H."/>
            <person name="Yadav J.S."/>
            <person name="Pangilinan J."/>
            <person name="Larsson K.H."/>
            <person name="Matsuura K."/>
            <person name="Barry K."/>
            <person name="Labutti K."/>
            <person name="Kuo R."/>
            <person name="Ohm R.A."/>
            <person name="Bhattacharya S.S."/>
            <person name="Shirouzu T."/>
            <person name="Yoshinaga Y."/>
            <person name="Martin F.M."/>
            <person name="Grigoriev I.V."/>
            <person name="Hibbett D.S."/>
        </authorList>
    </citation>
    <scope>NUCLEOTIDE SEQUENCE [LARGE SCALE GENOMIC DNA]</scope>
    <source>
        <strain evidence="1 2">HHB12733</strain>
    </source>
</reference>
<dbReference type="Proteomes" id="UP000076842">
    <property type="component" value="Unassembled WGS sequence"/>
</dbReference>
<keyword evidence="2" id="KW-1185">Reference proteome</keyword>
<sequence>MNIDWLEFGSMAELRVDERTESRLGPDGSFKSTHPGVMVLFQQPHRVYDDGVLPFGVNVATDVAVKRWRVGDPSKGVRIGKAKEEEQLAGELTNLIWGEALLRLVYKTIDNFKASAGADHIAHSLVIPSVRFVKCGLFRVTQAKPSKEKNKPSRQHQTYLVEERIGTAEGSSPFFKYIHNSSPTPGTFLGVEGDIALFLSFSQHAQYERTNGLVYVSDYQGSYLFSNILPRY</sequence>
<dbReference type="EMBL" id="KV423938">
    <property type="protein sequence ID" value="KZT59694.1"/>
    <property type="molecule type" value="Genomic_DNA"/>
</dbReference>
<name>A0A165HSP0_9BASI</name>
<gene>
    <name evidence="1" type="ORF">CALCODRAFT_430650</name>
</gene>
<protein>
    <recommendedName>
        <fullName evidence="3">Alpha-type protein kinase domain-containing protein</fullName>
    </recommendedName>
</protein>
<organism evidence="1 2">
    <name type="scientific">Calocera cornea HHB12733</name>
    <dbReference type="NCBI Taxonomy" id="1353952"/>
    <lineage>
        <taxon>Eukaryota</taxon>
        <taxon>Fungi</taxon>
        <taxon>Dikarya</taxon>
        <taxon>Basidiomycota</taxon>
        <taxon>Agaricomycotina</taxon>
        <taxon>Dacrymycetes</taxon>
        <taxon>Dacrymycetales</taxon>
        <taxon>Dacrymycetaceae</taxon>
        <taxon>Calocera</taxon>
    </lineage>
</organism>
<dbReference type="OrthoDB" id="2658733at2759"/>
<dbReference type="AlphaFoldDB" id="A0A165HSP0"/>
<evidence type="ECO:0000313" key="1">
    <source>
        <dbReference type="EMBL" id="KZT59694.1"/>
    </source>
</evidence>
<evidence type="ECO:0000313" key="2">
    <source>
        <dbReference type="Proteomes" id="UP000076842"/>
    </source>
</evidence>
<evidence type="ECO:0008006" key="3">
    <source>
        <dbReference type="Google" id="ProtNLM"/>
    </source>
</evidence>
<dbReference type="STRING" id="1353952.A0A165HSP0"/>
<accession>A0A165HSP0</accession>
<dbReference type="InParanoid" id="A0A165HSP0"/>
<proteinExistence type="predicted"/>